<dbReference type="Proteomes" id="UP000006548">
    <property type="component" value="Chromosome 2"/>
</dbReference>
<dbReference type="iPTMnet" id="F4IV62"/>
<feature type="compositionally biased region" description="Basic and acidic residues" evidence="1">
    <location>
        <begin position="479"/>
        <end position="491"/>
    </location>
</feature>
<feature type="compositionally biased region" description="Low complexity" evidence="1">
    <location>
        <begin position="113"/>
        <end position="125"/>
    </location>
</feature>
<dbReference type="SMR" id="F4IV62"/>
<dbReference type="GeneID" id="814961"/>
<dbReference type="ExpressionAtlas" id="F4IV62">
    <property type="expression patterns" value="baseline and differential"/>
</dbReference>
<dbReference type="PANTHER" id="PTHR35707:SF1">
    <property type="entry name" value="SPC7 KINETOCHORE PROTEIN DOMAIN-CONTAINING PROTEIN"/>
    <property type="match status" value="1"/>
</dbReference>
<feature type="compositionally biased region" description="Polar residues" evidence="1">
    <location>
        <begin position="55"/>
        <end position="68"/>
    </location>
</feature>
<dbReference type="GO" id="GO:0000776">
    <property type="term" value="C:kinetochore"/>
    <property type="evidence" value="ECO:0000314"/>
    <property type="project" value="TAIR"/>
</dbReference>
<dbReference type="ProteomicsDB" id="209894"/>
<feature type="region of interest" description="Disordered" evidence="1">
    <location>
        <begin position="44"/>
        <end position="125"/>
    </location>
</feature>
<dbReference type="HOGENOM" id="CLU_003434_0_0_1"/>
<feature type="region of interest" description="Disordered" evidence="1">
    <location>
        <begin position="616"/>
        <end position="671"/>
    </location>
</feature>
<keyword evidence="6 7" id="KW-1267">Proteomics identification</keyword>
<organism evidence="4 5">
    <name type="scientific">Arabidopsis thaliana</name>
    <name type="common">Mouse-ear cress</name>
    <dbReference type="NCBI Taxonomy" id="3702"/>
    <lineage>
        <taxon>Eukaryota</taxon>
        <taxon>Viridiplantae</taxon>
        <taxon>Streptophyta</taxon>
        <taxon>Embryophyta</taxon>
        <taxon>Tracheophyta</taxon>
        <taxon>Spermatophyta</taxon>
        <taxon>Magnoliopsida</taxon>
        <taxon>eudicotyledons</taxon>
        <taxon>Gunneridae</taxon>
        <taxon>Pentapetalae</taxon>
        <taxon>rosids</taxon>
        <taxon>malvids</taxon>
        <taxon>Brassicales</taxon>
        <taxon>Brassicaceae</taxon>
        <taxon>Camelineae</taxon>
        <taxon>Arabidopsis</taxon>
    </lineage>
</organism>
<dbReference type="TAIR" id="AT2G04235"/>
<feature type="compositionally biased region" description="Basic and acidic residues" evidence="1">
    <location>
        <begin position="508"/>
        <end position="520"/>
    </location>
</feature>
<sequence>MASEKPEDPMNNTAGIGTDEESIAQRRKRLRRVSFADREITSVHIFNRDEDYETPPNTSAAKPQNGGDTSEPDEDNKVIRFFGELSDREDTDGDGDGEYEPILDKSFLRPKYSPSSGGSTVGSATSDNGTLQLLCEFRVLFFEFLAESILFSLPEDNFFGPVSSHFINPGRLLDTPISEEHHEMTMDSTAFSMHFRSLARSESGDVRTPTSSHLLVEEKTPTEVTSRSDTGSAMVLTEPKKLFPKSPVPVDKGSGGRDSNDMSIVGENSRRYDYGYLSPTLAALMGDESKELLPEDNTVEARSPIDDFSSSLPNGCIPIGLQESGSQRYTKEASLSSSTIRRQSAFLVGMLPQSLSCVTPSPTQGGSFMSRETRALVESLSTIQKSKSRLGLIPPSPGSALSQRIEKSKLQLSGHRFLTTPSIGREEIGVLRDKHADIPITNLEALLSKHDNRTPISEEKSMPDKCISGALSHAVDTSDDNRTPVPEEKGIPDQCISGALSHAVDTSDDNKTPVPEEKGIPDQCSSGALNPAVDTSDDNRTPVQEKKGLPDQCSSGALSPAVDTSDDRPPVSEKKGIPDQHSCGALIPAVDISDVFARRSPEGNTNSEIEGSLLCKQQQRNQAASTPEKFVSSPTNLSNATTSASENFVPLQDQEQHSKDIEKSETGDGNVTKEYASNCSMNTLSEKVDSLLAESSVLLTDTGFLNGSAQQREKDSVRNKKQNRTNISAAHILLKDNNPFKVHCETEVISAEDFTAVAKENLPSTSGSSSVDRSKNEASHAKGPSRLKRKAEDVDCAARNCSPKVERSTKYISNSVMEHPDGNIDANDCRRVREQVNWVEIPGKVSKEINQMLAPLADKLNSRLICKLEDILTHMKKVHLCEMLCLQIQSQKVCDHLSGAKTKRRVESRSLLCKLAYDKAKLELLHLKKEIMMKKFQAVSTGVQTSETLRLNCANFLRQHGFRSTGLLNPDQAQEVIITGKRAEITQEIKEIDSKIKNLIQCFTACDTMTGPQPAYADTIMIAEETLKKRMSCRSLRQDILIWKVDSLGEWNDCQSIVLNYSGVFNQRLTLKPGHPSCVLVSNSLSDTFVKHFPEMNVSIAFNSMFNAEDSRRYIGGSNTLLEITQKTSLLLHNLLDVAEEFHLAQMNIPNLVQGNFDSPSAEQLHLQISFLDCTNLRKLSVILDVTCLIHGKYPSDVVPCEFRKVSGTKRDGVVSKQLKKEIESTIDDVGVGYPRILRLCRCISKALQSEKR</sequence>
<evidence type="ECO:0000313" key="5">
    <source>
        <dbReference type="Proteomes" id="UP000006548"/>
    </source>
</evidence>
<dbReference type="Pfam" id="PF18210">
    <property type="entry name" value="Knl1_RWD_C"/>
    <property type="match status" value="1"/>
</dbReference>
<evidence type="ECO:0000313" key="3">
    <source>
        <dbReference type="Araport" id="AT2G04235"/>
    </source>
</evidence>
<feature type="domain" description="Knl1 C-terminal RWD" evidence="2">
    <location>
        <begin position="984"/>
        <end position="1138"/>
    </location>
</feature>
<protein>
    <recommendedName>
        <fullName evidence="2">Knl1 C-terminal RWD domain-containing protein</fullName>
    </recommendedName>
</protein>
<feature type="compositionally biased region" description="Polar residues" evidence="1">
    <location>
        <begin position="762"/>
        <end position="771"/>
    </location>
</feature>
<feature type="compositionally biased region" description="Basic and acidic residues" evidence="1">
    <location>
        <begin position="654"/>
        <end position="666"/>
    </location>
</feature>
<evidence type="ECO:0000256" key="1">
    <source>
        <dbReference type="SAM" id="MobiDB-lite"/>
    </source>
</evidence>
<dbReference type="eggNOG" id="ENOG502QT3U">
    <property type="taxonomic scope" value="Eukaryota"/>
</dbReference>
<dbReference type="EMBL" id="CP002685">
    <property type="protein sequence ID" value="AEC05810.1"/>
    <property type="molecule type" value="Genomic_DNA"/>
</dbReference>
<keyword evidence="5" id="KW-1185">Reference proteome</keyword>
<dbReference type="RefSeq" id="NP_671774.4">
    <property type="nucleotide sequence ID" value="NM_147241.5"/>
</dbReference>
<proteinExistence type="evidence at protein level"/>
<evidence type="ECO:0007829" key="7">
    <source>
        <dbReference type="ProteomicsDB" id="F4IV62"/>
    </source>
</evidence>
<dbReference type="AlphaFoldDB" id="F4IV62"/>
<feature type="compositionally biased region" description="Polar residues" evidence="1">
    <location>
        <begin position="632"/>
        <end position="646"/>
    </location>
</feature>
<feature type="region of interest" description="Disordered" evidence="1">
    <location>
        <begin position="242"/>
        <end position="264"/>
    </location>
</feature>
<evidence type="ECO:0000313" key="4">
    <source>
        <dbReference type="EMBL" id="AEC05810.1"/>
    </source>
</evidence>
<feature type="compositionally biased region" description="Polar residues" evidence="1">
    <location>
        <begin position="616"/>
        <end position="625"/>
    </location>
</feature>
<gene>
    <name evidence="3 4" type="ordered locus">At2g04235</name>
</gene>
<name>F4IV62_ARATH</name>
<reference evidence="5" key="2">
    <citation type="journal article" date="2017" name="Plant J.">
        <title>Araport11: a complete reannotation of the Arabidopsis thaliana reference genome.</title>
        <authorList>
            <person name="Cheng C.Y."/>
            <person name="Krishnakumar V."/>
            <person name="Chan A.P."/>
            <person name="Thibaud-Nissen F."/>
            <person name="Schobel S."/>
            <person name="Town C.D."/>
        </authorList>
    </citation>
    <scope>GENOME REANNOTATION</scope>
    <source>
        <strain evidence="5">cv. Columbia</strain>
    </source>
</reference>
<dbReference type="FunCoup" id="F4IV62">
    <property type="interactions" value="349"/>
</dbReference>
<feature type="compositionally biased region" description="Basic and acidic residues" evidence="1">
    <location>
        <begin position="537"/>
        <end position="549"/>
    </location>
</feature>
<accession>F4IV62</accession>
<feature type="region of interest" description="Disordered" evidence="1">
    <location>
        <begin position="1"/>
        <end position="26"/>
    </location>
</feature>
<dbReference type="InParanoid" id="F4IV62"/>
<feature type="compositionally biased region" description="Acidic residues" evidence="1">
    <location>
        <begin position="87"/>
        <end position="101"/>
    </location>
</feature>
<dbReference type="Araport" id="AT2G04235"/>
<dbReference type="PaxDb" id="3702-AT2G04235.1"/>
<evidence type="ECO:0000259" key="2">
    <source>
        <dbReference type="Pfam" id="PF18210"/>
    </source>
</evidence>
<feature type="compositionally biased region" description="Basic and acidic residues" evidence="1">
    <location>
        <begin position="565"/>
        <end position="578"/>
    </location>
</feature>
<dbReference type="GlyGen" id="F4IV62">
    <property type="glycosylation" value="1 site"/>
</dbReference>
<dbReference type="PANTHER" id="PTHR35707">
    <property type="entry name" value="OS06G0608100 PROTEIN"/>
    <property type="match status" value="1"/>
</dbReference>
<evidence type="ECO:0007829" key="6">
    <source>
        <dbReference type="PeptideAtlas" id="F4IV62"/>
    </source>
</evidence>
<feature type="region of interest" description="Disordered" evidence="1">
    <location>
        <begin position="472"/>
        <end position="583"/>
    </location>
</feature>
<feature type="region of interest" description="Disordered" evidence="1">
    <location>
        <begin position="760"/>
        <end position="791"/>
    </location>
</feature>
<dbReference type="InterPro" id="IPR040850">
    <property type="entry name" value="Knl1_RWD_C"/>
</dbReference>
<reference evidence="4 5" key="1">
    <citation type="journal article" date="1999" name="Nature">
        <title>Sequence and analysis of chromosome 2 of the plant Arabidopsis thaliana.</title>
        <authorList>
            <person name="Lin X."/>
            <person name="Kaul S."/>
            <person name="Rounsley S."/>
            <person name="Shea T.P."/>
            <person name="Benito M.I."/>
            <person name="Town C.D."/>
            <person name="Fujii C.Y."/>
            <person name="Mason T."/>
            <person name="Bowman C.L."/>
            <person name="Barnstead M."/>
            <person name="Feldblyum T.V."/>
            <person name="Buell C.R."/>
            <person name="Ketchum K.A."/>
            <person name="Lee J."/>
            <person name="Ronning C.M."/>
            <person name="Koo H.L."/>
            <person name="Moffat K.S."/>
            <person name="Cronin L.A."/>
            <person name="Shen M."/>
            <person name="Pai G."/>
            <person name="Van Aken S."/>
            <person name="Umayam L."/>
            <person name="Tallon L.J."/>
            <person name="Gill J.E."/>
            <person name="Adams M.D."/>
            <person name="Carrera A.J."/>
            <person name="Creasy T.H."/>
            <person name="Goodman H.M."/>
            <person name="Somerville C.R."/>
            <person name="Copenhaver G.P."/>
            <person name="Preuss D."/>
            <person name="Nierman W.C."/>
            <person name="White O."/>
            <person name="Eisen J.A."/>
            <person name="Salzberg S.L."/>
            <person name="Fraser C.M."/>
            <person name="Venter J.C."/>
        </authorList>
    </citation>
    <scope>NUCLEOTIDE SEQUENCE [LARGE SCALE GENOMIC DNA]</scope>
    <source>
        <strain evidence="5">cv. Columbia</strain>
    </source>
</reference>